<dbReference type="GO" id="GO:0017057">
    <property type="term" value="F:6-phosphogluconolactonase activity"/>
    <property type="evidence" value="ECO:0007669"/>
    <property type="project" value="TreeGrafter"/>
</dbReference>
<evidence type="ECO:0000313" key="3">
    <source>
        <dbReference type="EMBL" id="AOM78866.1"/>
    </source>
</evidence>
<dbReference type="Pfam" id="PF10282">
    <property type="entry name" value="Lactonase"/>
    <property type="match status" value="1"/>
</dbReference>
<reference evidence="3 4" key="1">
    <citation type="submission" date="2016-08" db="EMBL/GenBank/DDBJ databases">
        <authorList>
            <person name="Seilhamer J.J."/>
        </authorList>
    </citation>
    <scope>NUCLEOTIDE SEQUENCE [LARGE SCALE GENOMIC DNA]</scope>
    <source>
        <strain evidence="3 4">DX4</strain>
    </source>
</reference>
<organism evidence="3 4">
    <name type="scientific">Pedobacter steynii</name>
    <dbReference type="NCBI Taxonomy" id="430522"/>
    <lineage>
        <taxon>Bacteria</taxon>
        <taxon>Pseudomonadati</taxon>
        <taxon>Bacteroidota</taxon>
        <taxon>Sphingobacteriia</taxon>
        <taxon>Sphingobacteriales</taxon>
        <taxon>Sphingobacteriaceae</taxon>
        <taxon>Pedobacter</taxon>
    </lineage>
</organism>
<evidence type="ECO:0000256" key="2">
    <source>
        <dbReference type="ARBA" id="ARBA00022526"/>
    </source>
</evidence>
<name>A0A1D7QJL1_9SPHI</name>
<dbReference type="InterPro" id="IPR019405">
    <property type="entry name" value="Lactonase_7-beta_prop"/>
</dbReference>
<dbReference type="EMBL" id="CP017141">
    <property type="protein sequence ID" value="AOM78866.1"/>
    <property type="molecule type" value="Genomic_DNA"/>
</dbReference>
<keyword evidence="2" id="KW-0313">Glucose metabolism</keyword>
<sequence>MQLIVGSYREATNRGIHLYDWCGSDQTFKPTGGISGIENPSYIWIAPQAPLLYAISEDKEGSAGKISIYELQLNDGEATLLSSIPFEAAGSCFISTDDAGRHAFIANYESGSLTVVQLPADGITGGVVQQFKFIGNGPDPKRQEQPHLHAALLSRDERFLYCSDLGTDHLYRFLYQPEDPLPLQANLHSYIKLPSGCGPRHLTFSPDGRWLYLITELSAELFVFDMAEPDNNWLQQIAINPSGYSGKIEGGDVQVDVTGRFLYASNRGDANEIVVFKIKPLTGKLQFRQRISTAGLSPRSILICEQCGLLLAANEQSDNVVIFKIQHNGSLELTPNQLHIPAPTCVKTVNNRINSTKNQIL</sequence>
<dbReference type="OrthoDB" id="9790815at2"/>
<dbReference type="Proteomes" id="UP000094313">
    <property type="component" value="Chromosome"/>
</dbReference>
<dbReference type="PANTHER" id="PTHR30344">
    <property type="entry name" value="6-PHOSPHOGLUCONOLACTONASE-RELATED"/>
    <property type="match status" value="1"/>
</dbReference>
<evidence type="ECO:0008006" key="5">
    <source>
        <dbReference type="Google" id="ProtNLM"/>
    </source>
</evidence>
<dbReference type="PANTHER" id="PTHR30344:SF1">
    <property type="entry name" value="6-PHOSPHOGLUCONOLACTONASE"/>
    <property type="match status" value="1"/>
</dbReference>
<dbReference type="SUPFAM" id="SSF51004">
    <property type="entry name" value="C-terminal (heme d1) domain of cytochrome cd1-nitrite reductase"/>
    <property type="match status" value="1"/>
</dbReference>
<protein>
    <recommendedName>
        <fullName evidence="5">6-phosphogluconolactonase</fullName>
    </recommendedName>
</protein>
<dbReference type="KEGG" id="psty:BFS30_17835"/>
<accession>A0A1D7QJL1</accession>
<comment type="similarity">
    <text evidence="1">Belongs to the cycloisomerase 2 family.</text>
</comment>
<dbReference type="InterPro" id="IPR015943">
    <property type="entry name" value="WD40/YVTN_repeat-like_dom_sf"/>
</dbReference>
<keyword evidence="2" id="KW-0119">Carbohydrate metabolism</keyword>
<keyword evidence="4" id="KW-1185">Reference proteome</keyword>
<dbReference type="AlphaFoldDB" id="A0A1D7QJL1"/>
<evidence type="ECO:0000313" key="4">
    <source>
        <dbReference type="Proteomes" id="UP000094313"/>
    </source>
</evidence>
<dbReference type="Gene3D" id="2.130.10.10">
    <property type="entry name" value="YVTN repeat-like/Quinoprotein amine dehydrogenase"/>
    <property type="match status" value="1"/>
</dbReference>
<proteinExistence type="inferred from homology"/>
<gene>
    <name evidence="3" type="ORF">BFS30_17835</name>
</gene>
<dbReference type="RefSeq" id="WP_069380530.1">
    <property type="nucleotide sequence ID" value="NZ_CP017141.1"/>
</dbReference>
<dbReference type="InterPro" id="IPR050282">
    <property type="entry name" value="Cycloisomerase_2"/>
</dbReference>
<dbReference type="GO" id="GO:0006006">
    <property type="term" value="P:glucose metabolic process"/>
    <property type="evidence" value="ECO:0007669"/>
    <property type="project" value="UniProtKB-KW"/>
</dbReference>
<evidence type="ECO:0000256" key="1">
    <source>
        <dbReference type="ARBA" id="ARBA00005564"/>
    </source>
</evidence>
<dbReference type="GO" id="GO:0005829">
    <property type="term" value="C:cytosol"/>
    <property type="evidence" value="ECO:0007669"/>
    <property type="project" value="TreeGrafter"/>
</dbReference>
<dbReference type="InterPro" id="IPR011048">
    <property type="entry name" value="Haem_d1_sf"/>
</dbReference>